<dbReference type="PANTHER" id="PTHR43685">
    <property type="entry name" value="GLYCOSYLTRANSFERASE"/>
    <property type="match status" value="1"/>
</dbReference>
<keyword evidence="3" id="KW-1185">Reference proteome</keyword>
<dbReference type="PANTHER" id="PTHR43685:SF2">
    <property type="entry name" value="GLYCOSYLTRANSFERASE 2-LIKE DOMAIN-CONTAINING PROTEIN"/>
    <property type="match status" value="1"/>
</dbReference>
<dbReference type="CDD" id="cd00761">
    <property type="entry name" value="Glyco_tranf_GTA_type"/>
    <property type="match status" value="1"/>
</dbReference>
<proteinExistence type="predicted"/>
<dbReference type="OrthoDB" id="9771846at2"/>
<accession>A0A160T484</accession>
<keyword evidence="2" id="KW-0328">Glycosyltransferase</keyword>
<evidence type="ECO:0000259" key="1">
    <source>
        <dbReference type="Pfam" id="PF00535"/>
    </source>
</evidence>
<evidence type="ECO:0000313" key="2">
    <source>
        <dbReference type="EMBL" id="CUS04179.2"/>
    </source>
</evidence>
<evidence type="ECO:0000313" key="3">
    <source>
        <dbReference type="Proteomes" id="UP000215027"/>
    </source>
</evidence>
<dbReference type="GO" id="GO:0016757">
    <property type="term" value="F:glycosyltransferase activity"/>
    <property type="evidence" value="ECO:0007669"/>
    <property type="project" value="UniProtKB-KW"/>
</dbReference>
<dbReference type="SUPFAM" id="SSF53448">
    <property type="entry name" value="Nucleotide-diphospho-sugar transferases"/>
    <property type="match status" value="1"/>
</dbReference>
<name>A0A160T484_9CHLR</name>
<dbReference type="AlphaFoldDB" id="A0A160T484"/>
<reference evidence="2" key="1">
    <citation type="submission" date="2016-01" db="EMBL/GenBank/DDBJ databases">
        <authorList>
            <person name="Mcilroy J.S."/>
            <person name="Karst M S."/>
            <person name="Albertsen M."/>
        </authorList>
    </citation>
    <scope>NUCLEOTIDE SEQUENCE</scope>
    <source>
        <strain evidence="2">Cfx-K</strain>
    </source>
</reference>
<dbReference type="EMBL" id="LN890655">
    <property type="protein sequence ID" value="CUS04179.2"/>
    <property type="molecule type" value="Genomic_DNA"/>
</dbReference>
<protein>
    <submittedName>
        <fullName evidence="2">Glycosyltransferase</fullName>
        <ecNumber evidence="2">2.4.-.-</ecNumber>
    </submittedName>
</protein>
<dbReference type="InterPro" id="IPR001173">
    <property type="entry name" value="Glyco_trans_2-like"/>
</dbReference>
<organism evidence="2 3">
    <name type="scientific">Candidatus Promineifilum breve</name>
    <dbReference type="NCBI Taxonomy" id="1806508"/>
    <lineage>
        <taxon>Bacteria</taxon>
        <taxon>Bacillati</taxon>
        <taxon>Chloroflexota</taxon>
        <taxon>Ardenticatenia</taxon>
        <taxon>Candidatus Promineifilales</taxon>
        <taxon>Candidatus Promineifilaceae</taxon>
        <taxon>Candidatus Promineifilum</taxon>
    </lineage>
</organism>
<dbReference type="KEGG" id="pbf:CFX0092_A2301"/>
<dbReference type="InterPro" id="IPR029044">
    <property type="entry name" value="Nucleotide-diphossugar_trans"/>
</dbReference>
<gene>
    <name evidence="2" type="ORF">CFX0092_A2301</name>
</gene>
<dbReference type="EC" id="2.4.-.-" evidence="2"/>
<dbReference type="InterPro" id="IPR050834">
    <property type="entry name" value="Glycosyltransf_2"/>
</dbReference>
<feature type="domain" description="Glycosyltransferase 2-like" evidence="1">
    <location>
        <begin position="245"/>
        <end position="359"/>
    </location>
</feature>
<keyword evidence="2" id="KW-0808">Transferase</keyword>
<dbReference type="Proteomes" id="UP000215027">
    <property type="component" value="Chromosome I"/>
</dbReference>
<dbReference type="RefSeq" id="WP_095043564.1">
    <property type="nucleotide sequence ID" value="NZ_LN890655.1"/>
</dbReference>
<dbReference type="Gene3D" id="3.90.550.10">
    <property type="entry name" value="Spore Coat Polysaccharide Biosynthesis Protein SpsA, Chain A"/>
    <property type="match status" value="1"/>
</dbReference>
<sequence>MRVDLIWLQTTPAAPPLWALGATRCAGDRPAELAAAVAARPPGADFVLFWDAALGAPDALTVAALAGQARADVWHAGLALGMGGLPRLIDFVDPAWRLNRDPDPAVAATSWRLSLRACLVRAAVLDRLGGPDPHFTGAAGAALELGHRWSRGGALLRHAPELLPALQPSAAPAIPLDDEIRFLRLRFGRMWTAWGCWRHWRRGAALGRTWRAYRRPQPPGIQPPAAPLHALEPPEAPAAAWPTVTILIPTLDRYPHLFNLLDQLRRQTAPPLEIIVVDQTAPGDYDPTWPARFADLPLRVIRREQPGQCSSRNAGLLAARGETVLFLDDDDEVTPDLIAHHLAFLGRFDVDASCGVAEEAGAGLLPPEFGLIRDSDVFPTNNTLLRVAALAGSGLFDLAYERGERADHDLGMRLYLSGAALALNPAASVLHLHAPRGGLRQHRARVTTRAASRASLLKRTILSPTEAYLWYRYFNETQVAEAMLIRTVGTVRGGGSGVRRLARAVLMGILLPDTWRRNRASLARGKALLGEYPAIPDYNPAKIEELWPT</sequence>
<dbReference type="Pfam" id="PF00535">
    <property type="entry name" value="Glycos_transf_2"/>
    <property type="match status" value="1"/>
</dbReference>